<accession>A0A9P5RPT5</accession>
<keyword evidence="2" id="KW-0472">Membrane</keyword>
<comment type="caution">
    <text evidence="3">The sequence shown here is derived from an EMBL/GenBank/DDBJ whole genome shotgun (WGS) entry which is preliminary data.</text>
</comment>
<feature type="region of interest" description="Disordered" evidence="1">
    <location>
        <begin position="221"/>
        <end position="254"/>
    </location>
</feature>
<dbReference type="AlphaFoldDB" id="A0A9P5RPT5"/>
<evidence type="ECO:0008006" key="5">
    <source>
        <dbReference type="Google" id="ProtNLM"/>
    </source>
</evidence>
<feature type="compositionally biased region" description="Basic and acidic residues" evidence="1">
    <location>
        <begin position="222"/>
        <end position="237"/>
    </location>
</feature>
<keyword evidence="4" id="KW-1185">Reference proteome</keyword>
<organism evidence="3 4">
    <name type="scientific">Linnemannia schmuckeri</name>
    <dbReference type="NCBI Taxonomy" id="64567"/>
    <lineage>
        <taxon>Eukaryota</taxon>
        <taxon>Fungi</taxon>
        <taxon>Fungi incertae sedis</taxon>
        <taxon>Mucoromycota</taxon>
        <taxon>Mortierellomycotina</taxon>
        <taxon>Mortierellomycetes</taxon>
        <taxon>Mortierellales</taxon>
        <taxon>Mortierellaceae</taxon>
        <taxon>Linnemannia</taxon>
    </lineage>
</organism>
<reference evidence="3" key="1">
    <citation type="journal article" date="2020" name="Fungal Divers.">
        <title>Resolving the Mortierellaceae phylogeny through synthesis of multi-gene phylogenetics and phylogenomics.</title>
        <authorList>
            <person name="Vandepol N."/>
            <person name="Liber J."/>
            <person name="Desiro A."/>
            <person name="Na H."/>
            <person name="Kennedy M."/>
            <person name="Barry K."/>
            <person name="Grigoriev I.V."/>
            <person name="Miller A.N."/>
            <person name="O'Donnell K."/>
            <person name="Stajich J.E."/>
            <person name="Bonito G."/>
        </authorList>
    </citation>
    <scope>NUCLEOTIDE SEQUENCE</scope>
    <source>
        <strain evidence="3">NRRL 6426</strain>
    </source>
</reference>
<proteinExistence type="predicted"/>
<evidence type="ECO:0000313" key="4">
    <source>
        <dbReference type="Proteomes" id="UP000748756"/>
    </source>
</evidence>
<protein>
    <recommendedName>
        <fullName evidence="5">Transmembrane protein</fullName>
    </recommendedName>
</protein>
<feature type="compositionally biased region" description="Acidic residues" evidence="1">
    <location>
        <begin position="298"/>
        <end position="324"/>
    </location>
</feature>
<evidence type="ECO:0000256" key="1">
    <source>
        <dbReference type="SAM" id="MobiDB-lite"/>
    </source>
</evidence>
<evidence type="ECO:0000256" key="2">
    <source>
        <dbReference type="SAM" id="Phobius"/>
    </source>
</evidence>
<keyword evidence="2" id="KW-1133">Transmembrane helix</keyword>
<feature type="transmembrane region" description="Helical" evidence="2">
    <location>
        <begin position="177"/>
        <end position="196"/>
    </location>
</feature>
<name>A0A9P5RPT5_9FUNG</name>
<dbReference type="Proteomes" id="UP000748756">
    <property type="component" value="Unassembled WGS sequence"/>
</dbReference>
<keyword evidence="2" id="KW-0812">Transmembrane</keyword>
<dbReference type="EMBL" id="JAAAUQ010001339">
    <property type="protein sequence ID" value="KAF9140056.1"/>
    <property type="molecule type" value="Genomic_DNA"/>
</dbReference>
<feature type="region of interest" description="Disordered" evidence="1">
    <location>
        <begin position="280"/>
        <end position="324"/>
    </location>
</feature>
<feature type="transmembrane region" description="Helical" evidence="2">
    <location>
        <begin position="12"/>
        <end position="34"/>
    </location>
</feature>
<feature type="region of interest" description="Disordered" evidence="1">
    <location>
        <begin position="93"/>
        <end position="155"/>
    </location>
</feature>
<dbReference type="OrthoDB" id="10519545at2759"/>
<feature type="compositionally biased region" description="Low complexity" evidence="1">
    <location>
        <begin position="238"/>
        <end position="249"/>
    </location>
</feature>
<evidence type="ECO:0000313" key="3">
    <source>
        <dbReference type="EMBL" id="KAF9140056.1"/>
    </source>
</evidence>
<gene>
    <name evidence="3" type="ORF">BG015_001807</name>
</gene>
<sequence length="324" mass="36920">MKFNTISHLSWPVFIMVLLASVGITSAIPISTTLDQPRILEKVNGPVVSIRVPKRDLPSPAAAAPEEESEDEVSLSKRRMMVYGQIRYVNPAHYRKRENPSTSESEEEIDPKRQIATENPFDSIIRAVTRNPPVTVSPEGERFEPEAEEGDVELSKRQERFHPIYKKPKEKMKFNNIPLLPLSILALLFISASTIFTSTVPIGQASATPVLTHALHKRKDRNHGLDNIDRGVNERDLTTTTTPEAAEPESGGHTVELTKRWRRVQVPFYKMMVDYLKRDVLPTMPDELEKESEVEGKQEEEEEEPEEVELSEGEDEEDDEYKYE</sequence>